<comment type="similarity">
    <text evidence="5">Belongs to the NtaA/SnaA/DszA monooxygenase family.</text>
</comment>
<gene>
    <name evidence="7" type="ORF">GCM10023351_16930</name>
</gene>
<organism evidence="7 8">
    <name type="scientific">Microbacterium gilvum</name>
    <dbReference type="NCBI Taxonomy" id="1336204"/>
    <lineage>
        <taxon>Bacteria</taxon>
        <taxon>Bacillati</taxon>
        <taxon>Actinomycetota</taxon>
        <taxon>Actinomycetes</taxon>
        <taxon>Micrococcales</taxon>
        <taxon>Microbacteriaceae</taxon>
        <taxon>Microbacterium</taxon>
    </lineage>
</organism>
<dbReference type="InterPro" id="IPR051260">
    <property type="entry name" value="Diverse_substr_monoxygenases"/>
</dbReference>
<evidence type="ECO:0000313" key="7">
    <source>
        <dbReference type="EMBL" id="GAA4773222.1"/>
    </source>
</evidence>
<keyword evidence="2" id="KW-0288">FMN</keyword>
<evidence type="ECO:0000256" key="3">
    <source>
        <dbReference type="ARBA" id="ARBA00023002"/>
    </source>
</evidence>
<evidence type="ECO:0000256" key="4">
    <source>
        <dbReference type="ARBA" id="ARBA00023033"/>
    </source>
</evidence>
<evidence type="ECO:0000313" key="8">
    <source>
        <dbReference type="Proteomes" id="UP001501645"/>
    </source>
</evidence>
<dbReference type="InterPro" id="IPR011251">
    <property type="entry name" value="Luciferase-like_dom"/>
</dbReference>
<dbReference type="PIRSF" id="PIRSF000337">
    <property type="entry name" value="NTA_MOA"/>
    <property type="match status" value="1"/>
</dbReference>
<dbReference type="PANTHER" id="PTHR30011:SF16">
    <property type="entry name" value="C2H2 FINGER DOMAIN TRANSCRIPTION FACTOR (EUROFUNG)-RELATED"/>
    <property type="match status" value="1"/>
</dbReference>
<dbReference type="InterPro" id="IPR016215">
    <property type="entry name" value="NTA_MOA"/>
</dbReference>
<dbReference type="Gene3D" id="3.20.20.30">
    <property type="entry name" value="Luciferase-like domain"/>
    <property type="match status" value="1"/>
</dbReference>
<feature type="domain" description="Luciferase-like" evidence="6">
    <location>
        <begin position="32"/>
        <end position="298"/>
    </location>
</feature>
<evidence type="ECO:0000256" key="5">
    <source>
        <dbReference type="ARBA" id="ARBA00033748"/>
    </source>
</evidence>
<dbReference type="EMBL" id="BAABKO010000002">
    <property type="protein sequence ID" value="GAA4773222.1"/>
    <property type="molecule type" value="Genomic_DNA"/>
</dbReference>
<dbReference type="Proteomes" id="UP001501645">
    <property type="component" value="Unassembled WGS sequence"/>
</dbReference>
<dbReference type="RefSeq" id="WP_345438030.1">
    <property type="nucleotide sequence ID" value="NZ_BAABKO010000002.1"/>
</dbReference>
<keyword evidence="1" id="KW-0285">Flavoprotein</keyword>
<keyword evidence="4" id="KW-0503">Monooxygenase</keyword>
<dbReference type="SUPFAM" id="SSF51679">
    <property type="entry name" value="Bacterial luciferase-like"/>
    <property type="match status" value="1"/>
</dbReference>
<keyword evidence="8" id="KW-1185">Reference proteome</keyword>
<keyword evidence="3" id="KW-0560">Oxidoreductase</keyword>
<proteinExistence type="inferred from homology"/>
<sequence length="394" mass="41896">MPDQVHVAVALEGAGWHPAAWRDDAARPRDLVSPAYWRDLLRTADDAGVLLATIEDALSFTGRFEQEPQPGRARGRLDAVLIASFAGPLTRRIGLVPTVTTTHTEPFHVATGTQTLDFASRGRAGVRLVAGASPAEAANFGRGRTVLSSLPASGRVEDSPEALAAFREADEFAEVLERLWDSWQDDAIIRDIESGRFVDADRIHPASFEGEFVSVAGASIVPRSPQGRPVVTALAHQTVPFRFAAARADIVFTTPATADGLGAIRAELDAAGGVPRVFADLLVLVEDTRAAARDALARLDDLAGEPLASDARIVAGTADDIVDEIRALAVAGADGVRLRPARLPRDLHRIADDVVPRLRSAGALADDDGSAVTLRDRLGLPRPADRRVRAEEAA</sequence>
<accession>A0ABP9A3C6</accession>
<reference evidence="8" key="1">
    <citation type="journal article" date="2019" name="Int. J. Syst. Evol. Microbiol.">
        <title>The Global Catalogue of Microorganisms (GCM) 10K type strain sequencing project: providing services to taxonomists for standard genome sequencing and annotation.</title>
        <authorList>
            <consortium name="The Broad Institute Genomics Platform"/>
            <consortium name="The Broad Institute Genome Sequencing Center for Infectious Disease"/>
            <person name="Wu L."/>
            <person name="Ma J."/>
        </authorList>
    </citation>
    <scope>NUCLEOTIDE SEQUENCE [LARGE SCALE GENOMIC DNA]</scope>
    <source>
        <strain evidence="8">JCM 18537</strain>
    </source>
</reference>
<dbReference type="InterPro" id="IPR036661">
    <property type="entry name" value="Luciferase-like_sf"/>
</dbReference>
<evidence type="ECO:0000256" key="2">
    <source>
        <dbReference type="ARBA" id="ARBA00022643"/>
    </source>
</evidence>
<dbReference type="Pfam" id="PF00296">
    <property type="entry name" value="Bac_luciferase"/>
    <property type="match status" value="1"/>
</dbReference>
<name>A0ABP9A3C6_9MICO</name>
<evidence type="ECO:0000256" key="1">
    <source>
        <dbReference type="ARBA" id="ARBA00022630"/>
    </source>
</evidence>
<dbReference type="PANTHER" id="PTHR30011">
    <property type="entry name" value="ALKANESULFONATE MONOOXYGENASE-RELATED"/>
    <property type="match status" value="1"/>
</dbReference>
<evidence type="ECO:0000259" key="6">
    <source>
        <dbReference type="Pfam" id="PF00296"/>
    </source>
</evidence>
<protein>
    <submittedName>
        <fullName evidence="7">LLM class flavin-dependent oxidoreductase</fullName>
    </submittedName>
</protein>
<comment type="caution">
    <text evidence="7">The sequence shown here is derived from an EMBL/GenBank/DDBJ whole genome shotgun (WGS) entry which is preliminary data.</text>
</comment>